<organism evidence="1 2">
    <name type="scientific">Paracoccidioides brasiliensis</name>
    <dbReference type="NCBI Taxonomy" id="121759"/>
    <lineage>
        <taxon>Eukaryota</taxon>
        <taxon>Fungi</taxon>
        <taxon>Dikarya</taxon>
        <taxon>Ascomycota</taxon>
        <taxon>Pezizomycotina</taxon>
        <taxon>Eurotiomycetes</taxon>
        <taxon>Eurotiomycetidae</taxon>
        <taxon>Onygenales</taxon>
        <taxon>Ajellomycetaceae</taxon>
        <taxon>Paracoccidioides</taxon>
    </lineage>
</organism>
<gene>
    <name evidence="1" type="ORF">ACO22_02432</name>
</gene>
<reference evidence="1 2" key="1">
    <citation type="submission" date="2016-06" db="EMBL/GenBank/DDBJ databases">
        <authorList>
            <person name="Kjaerup R.B."/>
            <person name="Dalgaard T.S."/>
            <person name="Juul-Madsen H.R."/>
        </authorList>
    </citation>
    <scope>NUCLEOTIDE SEQUENCE [LARGE SCALE GENOMIC DNA]</scope>
    <source>
        <strain evidence="1 2">Pb300</strain>
    </source>
</reference>
<protein>
    <submittedName>
        <fullName evidence="1">Uncharacterized protein</fullName>
    </submittedName>
</protein>
<dbReference type="Proteomes" id="UP000242814">
    <property type="component" value="Unassembled WGS sequence"/>
</dbReference>
<proteinExistence type="predicted"/>
<dbReference type="EMBL" id="LZYO01000075">
    <property type="protein sequence ID" value="ODH38285.1"/>
    <property type="molecule type" value="Genomic_DNA"/>
</dbReference>
<sequence length="79" mass="8394">MAGPSSASTQLFPAISFSVSSIATFPRSQSKPVSVSRQPQAVDGSPDYGVAEARANRRLCPRLFTARGKCGIARFTFVT</sequence>
<comment type="caution">
    <text evidence="1">The sequence shown here is derived from an EMBL/GenBank/DDBJ whole genome shotgun (WGS) entry which is preliminary data.</text>
</comment>
<dbReference type="AlphaFoldDB" id="A0A1D2JIQ7"/>
<evidence type="ECO:0000313" key="2">
    <source>
        <dbReference type="Proteomes" id="UP000242814"/>
    </source>
</evidence>
<name>A0A1D2JIQ7_PARBR</name>
<dbReference type="VEuPathDB" id="FungiDB:PABG_11092"/>
<evidence type="ECO:0000313" key="1">
    <source>
        <dbReference type="EMBL" id="ODH38285.1"/>
    </source>
</evidence>
<dbReference type="VEuPathDB" id="FungiDB:PADG_02689"/>
<accession>A0A1D2JIQ7</accession>